<feature type="region of interest" description="Disordered" evidence="6">
    <location>
        <begin position="1"/>
        <end position="22"/>
    </location>
</feature>
<evidence type="ECO:0000256" key="6">
    <source>
        <dbReference type="SAM" id="MobiDB-lite"/>
    </source>
</evidence>
<evidence type="ECO:0000256" key="2">
    <source>
        <dbReference type="ARBA" id="ARBA00022448"/>
    </source>
</evidence>
<feature type="transmembrane region" description="Helical" evidence="7">
    <location>
        <begin position="199"/>
        <end position="222"/>
    </location>
</feature>
<dbReference type="InterPro" id="IPR024671">
    <property type="entry name" value="Atg22-like"/>
</dbReference>
<evidence type="ECO:0000256" key="4">
    <source>
        <dbReference type="ARBA" id="ARBA00022989"/>
    </source>
</evidence>
<feature type="transmembrane region" description="Helical" evidence="7">
    <location>
        <begin position="383"/>
        <end position="409"/>
    </location>
</feature>
<dbReference type="STRING" id="288768.SAMEA3906486_04617"/>
<feature type="transmembrane region" description="Helical" evidence="7">
    <location>
        <begin position="39"/>
        <end position="58"/>
    </location>
</feature>
<feature type="transmembrane region" description="Helical" evidence="7">
    <location>
        <begin position="325"/>
        <end position="344"/>
    </location>
</feature>
<dbReference type="InterPro" id="IPR036259">
    <property type="entry name" value="MFS_trans_sf"/>
</dbReference>
<sequence length="457" mass="48036">MTQGQPPEASAGASGAPGQGALNPGVTRRELWAWAMYDFANSGYTTVILTTVFSTYFVSVVAGRAHWATLAWTAALSLSYLAIMLTMPTLGARADARASKRRLLHTSTVGCVAATLVLTQAGPGAVWLALAAIAVSNYCYCIGESIIAAFLPELARPHALGRVSGWGWSFGYCGGMLTLGLSLAVVTWGESQGMGAAQFVPWVVVVTAVMFALAALPSFFLLRERSRPHAPALGQAGVLDMLARLGRAWRDTGRHYPEFRRLLMCGASYQAGIAVVVTLAAVYAEQVMGFGMAQTMMLVFTVNIAAAAGAFGFGYVQDRIGHKRALAITLAGWIVMVLTAYAAVTAPVFWASAMLAGLCMGTSQSAGRAMIGALAPPSRLAEFFGLWTFAIQLAAVIGPLTYGLVTWLTQGNHRLAILITGVFFVAGLLLLARVDLARGIARRNAAAVPAPAVADPS</sequence>
<protein>
    <submittedName>
        <fullName evidence="9">Integral membrane protein</fullName>
    </submittedName>
</protein>
<dbReference type="Gene3D" id="1.20.1250.20">
    <property type="entry name" value="MFS general substrate transporter like domains"/>
    <property type="match status" value="2"/>
</dbReference>
<evidence type="ECO:0000313" key="9">
    <source>
        <dbReference type="EMBL" id="SAI73420.1"/>
    </source>
</evidence>
<keyword evidence="3 7" id="KW-0812">Transmembrane</keyword>
<evidence type="ECO:0000259" key="8">
    <source>
        <dbReference type="PROSITE" id="PS50850"/>
    </source>
</evidence>
<dbReference type="GO" id="GO:0012505">
    <property type="term" value="C:endomembrane system"/>
    <property type="evidence" value="ECO:0007669"/>
    <property type="project" value="UniProtKB-SubCell"/>
</dbReference>
<dbReference type="InterPro" id="IPR050495">
    <property type="entry name" value="ATG22/LtaA_families"/>
</dbReference>
<feature type="transmembrane region" description="Helical" evidence="7">
    <location>
        <begin position="103"/>
        <end position="121"/>
    </location>
</feature>
<gene>
    <name evidence="9" type="ORF">SAMEA3906486_04617</name>
</gene>
<feature type="transmembrane region" description="Helical" evidence="7">
    <location>
        <begin position="70"/>
        <end position="91"/>
    </location>
</feature>
<feature type="transmembrane region" description="Helical" evidence="7">
    <location>
        <begin position="163"/>
        <end position="187"/>
    </location>
</feature>
<dbReference type="GO" id="GO:0022857">
    <property type="term" value="F:transmembrane transporter activity"/>
    <property type="evidence" value="ECO:0007669"/>
    <property type="project" value="InterPro"/>
</dbReference>
<evidence type="ECO:0000313" key="10">
    <source>
        <dbReference type="Proteomes" id="UP000076848"/>
    </source>
</evidence>
<keyword evidence="10" id="KW-1185">Reference proteome</keyword>
<dbReference type="Pfam" id="PF11700">
    <property type="entry name" value="ATG22"/>
    <property type="match status" value="1"/>
</dbReference>
<reference evidence="9 10" key="1">
    <citation type="submission" date="2016-04" db="EMBL/GenBank/DDBJ databases">
        <authorList>
            <consortium name="Pathogen Informatics"/>
        </authorList>
    </citation>
    <scope>NUCLEOTIDE SEQUENCE [LARGE SCALE GENOMIC DNA]</scope>
    <source>
        <strain evidence="9 10">H050680373</strain>
    </source>
</reference>
<dbReference type="PANTHER" id="PTHR23519">
    <property type="entry name" value="AUTOPHAGY-RELATED PROTEIN 22"/>
    <property type="match status" value="1"/>
</dbReference>
<evidence type="ECO:0000256" key="7">
    <source>
        <dbReference type="SAM" id="Phobius"/>
    </source>
</evidence>
<dbReference type="Proteomes" id="UP000076848">
    <property type="component" value="Unassembled WGS sequence"/>
</dbReference>
<evidence type="ECO:0000256" key="3">
    <source>
        <dbReference type="ARBA" id="ARBA00022692"/>
    </source>
</evidence>
<dbReference type="SUPFAM" id="SSF103473">
    <property type="entry name" value="MFS general substrate transporter"/>
    <property type="match status" value="1"/>
</dbReference>
<evidence type="ECO:0000256" key="1">
    <source>
        <dbReference type="ARBA" id="ARBA00004127"/>
    </source>
</evidence>
<organism evidence="9 10">
    <name type="scientific">Bordetella ansorpii</name>
    <dbReference type="NCBI Taxonomy" id="288768"/>
    <lineage>
        <taxon>Bacteria</taxon>
        <taxon>Pseudomonadati</taxon>
        <taxon>Pseudomonadota</taxon>
        <taxon>Betaproteobacteria</taxon>
        <taxon>Burkholderiales</taxon>
        <taxon>Alcaligenaceae</taxon>
        <taxon>Bordetella</taxon>
    </lineage>
</organism>
<evidence type="ECO:0000256" key="5">
    <source>
        <dbReference type="ARBA" id="ARBA00023136"/>
    </source>
</evidence>
<feature type="domain" description="Major facilitator superfamily (MFS) profile" evidence="8">
    <location>
        <begin position="203"/>
        <end position="457"/>
    </location>
</feature>
<dbReference type="PANTHER" id="PTHR23519:SF1">
    <property type="entry name" value="AUTOPHAGY-RELATED PROTEIN 22"/>
    <property type="match status" value="1"/>
</dbReference>
<dbReference type="EMBL" id="FKIF01000009">
    <property type="protein sequence ID" value="SAI73420.1"/>
    <property type="molecule type" value="Genomic_DNA"/>
</dbReference>
<feature type="transmembrane region" description="Helical" evidence="7">
    <location>
        <begin position="127"/>
        <end position="151"/>
    </location>
</feature>
<feature type="transmembrane region" description="Helical" evidence="7">
    <location>
        <begin position="262"/>
        <end position="284"/>
    </location>
</feature>
<keyword evidence="2" id="KW-0813">Transport</keyword>
<accession>A0A157SSG8</accession>
<feature type="transmembrane region" description="Helical" evidence="7">
    <location>
        <begin position="415"/>
        <end position="434"/>
    </location>
</feature>
<comment type="subcellular location">
    <subcellularLocation>
        <location evidence="1">Endomembrane system</location>
        <topology evidence="1">Multi-pass membrane protein</topology>
    </subcellularLocation>
</comment>
<dbReference type="InterPro" id="IPR020846">
    <property type="entry name" value="MFS_dom"/>
</dbReference>
<name>A0A157SSG8_9BORD</name>
<keyword evidence="5 7" id="KW-0472">Membrane</keyword>
<feature type="compositionally biased region" description="Low complexity" evidence="6">
    <location>
        <begin position="1"/>
        <end position="21"/>
    </location>
</feature>
<dbReference type="AlphaFoldDB" id="A0A157SSG8"/>
<feature type="transmembrane region" description="Helical" evidence="7">
    <location>
        <begin position="296"/>
        <end position="316"/>
    </location>
</feature>
<proteinExistence type="predicted"/>
<keyword evidence="4 7" id="KW-1133">Transmembrane helix</keyword>
<dbReference type="PROSITE" id="PS50850">
    <property type="entry name" value="MFS"/>
    <property type="match status" value="1"/>
</dbReference>